<dbReference type="InterPro" id="IPR006530">
    <property type="entry name" value="YD"/>
</dbReference>
<dbReference type="Gene3D" id="2.180.10.10">
    <property type="entry name" value="RHS repeat-associated core"/>
    <property type="match status" value="3"/>
</dbReference>
<name>A0AAU8I454_9XANT</name>
<reference evidence="6 8" key="1">
    <citation type="journal article" date="2022" name="Curr. Microbiol.">
        <title>Xanthomonas indica sp. nov., a Novel Member of Non-Pathogenic Xanthomonas Community from Healthy Rice Seeds.</title>
        <authorList>
            <person name="Rana R."/>
            <person name="Madhavan V.N."/>
            <person name="Saroha T."/>
            <person name="Bansal K."/>
            <person name="Kaur A."/>
            <person name="Sonti R.V."/>
            <person name="Patel H.K."/>
            <person name="Patil P.B."/>
        </authorList>
    </citation>
    <scope>NUCLEOTIDE SEQUENCE [LARGE SCALE GENOMIC DNA]</scope>
    <source>
        <strain evidence="6 8">PPL560</strain>
    </source>
</reference>
<feature type="domain" description="Teneurin-like YD-shell" evidence="5">
    <location>
        <begin position="1133"/>
        <end position="1380"/>
    </location>
</feature>
<dbReference type="KEGG" id="xin:Q7W82_17330"/>
<dbReference type="InterPro" id="IPR050708">
    <property type="entry name" value="T6SS_VgrG/RHS"/>
</dbReference>
<dbReference type="InterPro" id="IPR045351">
    <property type="entry name" value="DUF6531"/>
</dbReference>
<keyword evidence="3" id="KW-0732">Signal</keyword>
<dbReference type="InterPro" id="IPR031325">
    <property type="entry name" value="RHS_repeat"/>
</dbReference>
<sequence>MITLHRTRNSSGALRFAMVLTLLALFASSAFAATEGKKQQFLVRDATGNSYGPYDTQSQAEAAIRTIPGPSDAPDAYQYVTEIKSTFLSEKGETSVTYWMGKKDRKLQYWGVNGITSDNEDDFIVKTINLLNDGNSPPCVSSTFVRASDWHVYSQEYKYLEVADFQYTSSRFDSRDGTCEPDADLLEMQRISICPNPYLNWEPEQNACVNEVITATITTIQPQCDGDQSGSPGSGNSGMVGNPCDVKTGEKFQAERDLDLGWITLTRYYHSGIALNTGGFGPGWTFSHSLRLTIQGDALGLVEGSGYAVPFRKMGSEYRAANASGERIVANGDQWVLYRQDAIYTFDAKGKLVSRMAEDGSGWVYGYNARGRLQSIASLQGRSIELVYADDNDDALITGIVSGGVQLASYVYDQQRLTSVTYADGNSRIYHYEDTRFPRHLTGVTTEDGQRFSTFAYDEIGRAISSQHAGGIDGVTLAYSDAGTRVTDALGDISDYTLTNAGGASPKVGAVARNDGTLQYSYNDQSSDFRRRLSSVTDRRGVQTQHTYAEATENGVAVNIHTVREAVGQPQERTTTTRTAAGSNRLLSVQTGGRTVSYSYNDRLQPVQMTSSDTASGKQRTITYSYCEASDVAATDSTCPILGLPKTVDGARTDVSDTTSFTYYATDDSACAISPTTCPHRKGDLWKVTNALGQVTEYLAYDGAGRVLSAKNANGVVTDYSYHPRGWLTASKVRGADDSSESDDRITAIDYWPTGLVKQVTQPDGAFTRFTYDAAHRLTDIADNAGNTIHYTLDNAGNRLKEDTKDASGALKRTLSRVYNQLGQLATQATAQGDPTDFGYDGNGNTKTITDALGHATQNDYDPLNRLARTLQDVGGIAAETKFGYDALDNLTKVTDPKGLDTTYAYNGLGDLTKLTSPDTGSTTYTYDSAGNRATQTDARNIKTSYGYDALNRLTQVTYPTTSLNVSYTYDVSQSSCASGETYGVGRLTRMQDGSGSTDYCYDRFGELVRKVQTTNGKVFVVRYAYTKAGQLSRLTYPDGAVVDYVRNAQGQTTEVGVTPPGGTRQVLLNQATYYPFGPVAGWTYGNGRPMQRVLDQDYRPLAVNDTRSDGLAVGFAFDPVGNLSALTAPGNTAPVIKLDYDPLGRLTAFKDGPTDTVIDGYTYDATGNRLSAKVNTSTQTYSYPSTSHRLSSVAGTARSYDAAGNTTAIGGTAVQYVYGANGRLTQVKRSSTTVANYAYNGRGEQVRRVGKTNVYTLYDESGHWLGDYDNNGAVVQQAIWLDDLPVGVLAKTTLRYVQPDHLGTPRAVIDPTRDVAIWRWDMKGEAFGATAPDQDPDKDGTAFVFDMRFPGQRYDALSGLNQNYFRDYEPGTGRYVQSDPIGLKGGISSYQYSLSSPLLRADASGLSTYIIITYDWGIGSHAALFIDTKNGADPFLYDPSGSYMNMQRGSGGLFEGKENGADLKSYISYQQGTGSQVRVIKLDTSKEVESKFKLDAEEIGDPRGLNCASSVSSVLDGYCGAISHTYFPGKLADMVEDARKAQSANACPVGESK</sequence>
<dbReference type="EMBL" id="JAKJPQ010000017">
    <property type="protein sequence ID" value="MCI2263403.1"/>
    <property type="molecule type" value="Genomic_DNA"/>
</dbReference>
<feature type="domain" description="Teneurin-like YD-shell" evidence="5">
    <location>
        <begin position="809"/>
        <end position="971"/>
    </location>
</feature>
<evidence type="ECO:0000259" key="5">
    <source>
        <dbReference type="Pfam" id="PF25023"/>
    </source>
</evidence>
<dbReference type="Pfam" id="PF20148">
    <property type="entry name" value="DUF6531"/>
    <property type="match status" value="1"/>
</dbReference>
<reference evidence="7" key="3">
    <citation type="submission" date="2023-08" db="EMBL/GenBank/DDBJ databases">
        <title>Complete genome sequence of Xanthomonas indica.</title>
        <authorList>
            <person name="Patil P.B."/>
            <person name="Rana R."/>
        </authorList>
    </citation>
    <scope>NUCLEOTIDE SEQUENCE</scope>
    <source>
        <strain evidence="7">PPL560</strain>
    </source>
</reference>
<dbReference type="EMBL" id="CP131914">
    <property type="protein sequence ID" value="XCI80005.1"/>
    <property type="molecule type" value="Genomic_DNA"/>
</dbReference>
<gene>
    <name evidence="6" type="ORF">L3V74_17870</name>
    <name evidence="7" type="ORF">Q7W82_17330</name>
</gene>
<feature type="chain" id="PRO_5043840510" evidence="3">
    <location>
        <begin position="33"/>
        <end position="1554"/>
    </location>
</feature>
<accession>A0AAU8I454</accession>
<feature type="domain" description="DUF6531" evidence="4">
    <location>
        <begin position="241"/>
        <end position="311"/>
    </location>
</feature>
<dbReference type="PANTHER" id="PTHR32305:SF15">
    <property type="entry name" value="PROTEIN RHSA-RELATED"/>
    <property type="match status" value="1"/>
</dbReference>
<dbReference type="InterPro" id="IPR056823">
    <property type="entry name" value="TEN-like_YD-shell"/>
</dbReference>
<dbReference type="PANTHER" id="PTHR32305">
    <property type="match status" value="1"/>
</dbReference>
<keyword evidence="8" id="KW-1185">Reference proteome</keyword>
<dbReference type="RefSeq" id="WP_242161101.1">
    <property type="nucleotide sequence ID" value="NZ_CP131914.1"/>
</dbReference>
<dbReference type="Pfam" id="PF05593">
    <property type="entry name" value="RHS_repeat"/>
    <property type="match status" value="3"/>
</dbReference>
<evidence type="ECO:0000313" key="6">
    <source>
        <dbReference type="EMBL" id="MCI2263403.1"/>
    </source>
</evidence>
<keyword evidence="1" id="KW-0677">Repeat</keyword>
<evidence type="ECO:0000256" key="2">
    <source>
        <dbReference type="SAM" id="MobiDB-lite"/>
    </source>
</evidence>
<evidence type="ECO:0000259" key="4">
    <source>
        <dbReference type="Pfam" id="PF20148"/>
    </source>
</evidence>
<evidence type="ECO:0000313" key="8">
    <source>
        <dbReference type="Proteomes" id="UP001430647"/>
    </source>
</evidence>
<dbReference type="NCBIfam" id="TIGR01643">
    <property type="entry name" value="YD_repeat_2x"/>
    <property type="match status" value="5"/>
</dbReference>
<organism evidence="7">
    <name type="scientific">Xanthomonas indica</name>
    <dbReference type="NCBI Taxonomy" id="2912242"/>
    <lineage>
        <taxon>Bacteria</taxon>
        <taxon>Pseudomonadati</taxon>
        <taxon>Pseudomonadota</taxon>
        <taxon>Gammaproteobacteria</taxon>
        <taxon>Lysobacterales</taxon>
        <taxon>Lysobacteraceae</taxon>
        <taxon>Xanthomonas</taxon>
    </lineage>
</organism>
<dbReference type="Pfam" id="PF25023">
    <property type="entry name" value="TEN_YD-shell"/>
    <property type="match status" value="2"/>
</dbReference>
<reference evidence="6" key="2">
    <citation type="submission" date="2022-01" db="EMBL/GenBank/DDBJ databases">
        <authorList>
            <person name="Rana R."/>
            <person name="Patil P.B."/>
        </authorList>
    </citation>
    <scope>NUCLEOTIDE SEQUENCE</scope>
    <source>
        <strain evidence="6">PPL560</strain>
    </source>
</reference>
<dbReference type="NCBIfam" id="TIGR03696">
    <property type="entry name" value="Rhs_assc_core"/>
    <property type="match status" value="1"/>
</dbReference>
<proteinExistence type="predicted"/>
<feature type="compositionally biased region" description="Polar residues" evidence="2">
    <location>
        <begin position="222"/>
        <end position="231"/>
    </location>
</feature>
<dbReference type="PRINTS" id="PR00394">
    <property type="entry name" value="RHSPROTEIN"/>
</dbReference>
<evidence type="ECO:0000313" key="7">
    <source>
        <dbReference type="EMBL" id="XCI80005.1"/>
    </source>
</evidence>
<feature type="region of interest" description="Disordered" evidence="2">
    <location>
        <begin position="222"/>
        <end position="242"/>
    </location>
</feature>
<feature type="signal peptide" evidence="3">
    <location>
        <begin position="1"/>
        <end position="32"/>
    </location>
</feature>
<evidence type="ECO:0000256" key="3">
    <source>
        <dbReference type="SAM" id="SignalP"/>
    </source>
</evidence>
<dbReference type="Proteomes" id="UP001430647">
    <property type="component" value="Unassembled WGS sequence"/>
</dbReference>
<evidence type="ECO:0000256" key="1">
    <source>
        <dbReference type="ARBA" id="ARBA00022737"/>
    </source>
</evidence>
<protein>
    <submittedName>
        <fullName evidence="6">DUF6531 domain-containing protein</fullName>
    </submittedName>
    <submittedName>
        <fullName evidence="7">RHS repeat-associated core domain-containing protein</fullName>
    </submittedName>
</protein>
<dbReference type="InterPro" id="IPR022385">
    <property type="entry name" value="Rhs_assc_core"/>
</dbReference>